<keyword evidence="1" id="KW-0812">Transmembrane</keyword>
<sequence length="136" mass="15464">MPFLEKCCFCVPLRCMCLFLAYALLAPPFFNFVWLIILREFLCARLTTLWIFADLFNVLSSFLLLGGLYMNSSSILPLHIVSKLIGLIVEMICHLLIASVEMGRPLSIVSSVFSIGCTCLDVLVVLRFYQQEEQED</sequence>
<protein>
    <submittedName>
        <fullName evidence="2">Uncharacterized protein</fullName>
    </submittedName>
</protein>
<feature type="transmembrane region" description="Helical" evidence="1">
    <location>
        <begin position="106"/>
        <end position="129"/>
    </location>
</feature>
<name>A0AAU9FGV9_DROMD</name>
<evidence type="ECO:0000313" key="3">
    <source>
        <dbReference type="Proteomes" id="UP001500889"/>
    </source>
</evidence>
<evidence type="ECO:0000313" key="2">
    <source>
        <dbReference type="EMBL" id="BFF94861.1"/>
    </source>
</evidence>
<gene>
    <name evidence="2" type="ORF">DMAD_12386</name>
</gene>
<feature type="transmembrane region" description="Helical" evidence="1">
    <location>
        <begin position="49"/>
        <end position="68"/>
    </location>
</feature>
<dbReference type="AlphaFoldDB" id="A0AAU9FGV9"/>
<organism evidence="2 3">
    <name type="scientific">Drosophila madeirensis</name>
    <name type="common">Fruit fly</name>
    <dbReference type="NCBI Taxonomy" id="30013"/>
    <lineage>
        <taxon>Eukaryota</taxon>
        <taxon>Metazoa</taxon>
        <taxon>Ecdysozoa</taxon>
        <taxon>Arthropoda</taxon>
        <taxon>Hexapoda</taxon>
        <taxon>Insecta</taxon>
        <taxon>Pterygota</taxon>
        <taxon>Neoptera</taxon>
        <taxon>Endopterygota</taxon>
        <taxon>Diptera</taxon>
        <taxon>Brachycera</taxon>
        <taxon>Muscomorpha</taxon>
        <taxon>Ephydroidea</taxon>
        <taxon>Drosophilidae</taxon>
        <taxon>Drosophila</taxon>
        <taxon>Sophophora</taxon>
    </lineage>
</organism>
<keyword evidence="3" id="KW-1185">Reference proteome</keyword>
<feature type="transmembrane region" description="Helical" evidence="1">
    <location>
        <begin position="80"/>
        <end position="100"/>
    </location>
</feature>
<keyword evidence="1" id="KW-1133">Transmembrane helix</keyword>
<dbReference type="Proteomes" id="UP001500889">
    <property type="component" value="Chromosome U"/>
</dbReference>
<proteinExistence type="predicted"/>
<keyword evidence="1" id="KW-0472">Membrane</keyword>
<feature type="transmembrane region" description="Helical" evidence="1">
    <location>
        <begin position="12"/>
        <end position="37"/>
    </location>
</feature>
<dbReference type="EMBL" id="AP029264">
    <property type="protein sequence ID" value="BFF94861.1"/>
    <property type="molecule type" value="Genomic_DNA"/>
</dbReference>
<accession>A0AAU9FGV9</accession>
<reference evidence="2 3" key="1">
    <citation type="submission" date="2024-02" db="EMBL/GenBank/DDBJ databases">
        <title>A chromosome-level genome assembly of Drosophila madeirensis, a fruit fly species endemic to Madeira island.</title>
        <authorList>
            <person name="Tomihara K."/>
            <person name="Llopart A."/>
            <person name="Yamamoto D."/>
        </authorList>
    </citation>
    <scope>NUCLEOTIDE SEQUENCE [LARGE SCALE GENOMIC DNA]</scope>
    <source>
        <strain evidence="2 3">RF1</strain>
    </source>
</reference>
<evidence type="ECO:0000256" key="1">
    <source>
        <dbReference type="SAM" id="Phobius"/>
    </source>
</evidence>